<keyword evidence="7" id="KW-1185">Reference proteome</keyword>
<evidence type="ECO:0000313" key="7">
    <source>
        <dbReference type="Proteomes" id="UP000628109"/>
    </source>
</evidence>
<reference evidence="2 5" key="1">
    <citation type="journal article" date="2013" name="Biodegradation">
        <title>Occurrence of 4-tert-butylphenol (4-t-BP) biodegradation in an aquatic sample caused by the presence of Spirodela polyrrhiza and isolation of a 4-t-BP-utilizing bacterium.</title>
        <authorList>
            <person name="Ogata Y."/>
            <person name="Toyama T."/>
            <person name="Yu N."/>
            <person name="Wang X."/>
            <person name="Sei K."/>
            <person name="Ike M."/>
        </authorList>
    </citation>
    <scope>NUCLEOTIDE SEQUENCE [LARGE SCALE GENOMIC DNA]</scope>
    <source>
        <strain evidence="2 5">OMI</strain>
    </source>
</reference>
<feature type="transmembrane region" description="Helical" evidence="1">
    <location>
        <begin position="35"/>
        <end position="55"/>
    </location>
</feature>
<reference evidence="2" key="4">
    <citation type="submission" date="2017-10" db="EMBL/GenBank/DDBJ databases">
        <title>Bioaugmenting a lab-scale membrane bioreactor with Sphingobium fuliginis OMI to degrade 4-tert-butylphenol.</title>
        <authorList>
            <person name="Takada K."/>
            <person name="Shiba T."/>
            <person name="Soda S."/>
            <person name="Inoue D."/>
            <person name="Miyake M."/>
            <person name="Eguchi M."/>
            <person name="Ike M."/>
        </authorList>
    </citation>
    <scope>NUCLEOTIDE SEQUENCE</scope>
    <source>
        <strain evidence="2">OMI</strain>
    </source>
</reference>
<dbReference type="RefSeq" id="WP_025550129.1">
    <property type="nucleotide sequence ID" value="NZ_BATN01000071.1"/>
</dbReference>
<gene>
    <name evidence="3" type="ORF">GCM10019071_07640</name>
    <name evidence="4" type="ORF">H5V43_08655</name>
    <name evidence="2" type="ORF">SFOMI_1288</name>
</gene>
<evidence type="ECO:0000313" key="3">
    <source>
        <dbReference type="EMBL" id="GFZ81185.1"/>
    </source>
</evidence>
<keyword evidence="1" id="KW-0472">Membrane</keyword>
<protein>
    <submittedName>
        <fullName evidence="2">Uncharacterized protein</fullName>
    </submittedName>
</protein>
<reference evidence="2 5" key="2">
    <citation type="journal article" date="2013" name="Environ. Sci. Technol.">
        <title>The 4-tert-butylphenol-utilizing bacterium Sphingobium fuliginis OMI can degrade bisphenols via phenolic ring hydroxylation and meta-cleavage pathway.</title>
        <authorList>
            <person name="Ogata Y."/>
            <person name="Goda S."/>
            <person name="Toyama T."/>
            <person name="Sei K."/>
            <person name="Ike M."/>
        </authorList>
    </citation>
    <scope>NUCLEOTIDE SEQUENCE [LARGE SCALE GENOMIC DNA]</scope>
    <source>
        <strain evidence="2 5">OMI</strain>
    </source>
</reference>
<organism evidence="2 5">
    <name type="scientific">Sphingobium fuliginis (strain ATCC 27551)</name>
    <dbReference type="NCBI Taxonomy" id="336203"/>
    <lineage>
        <taxon>Bacteria</taxon>
        <taxon>Pseudomonadati</taxon>
        <taxon>Pseudomonadota</taxon>
        <taxon>Alphaproteobacteria</taxon>
        <taxon>Sphingomonadales</taxon>
        <taxon>Sphingomonadaceae</taxon>
        <taxon>Sphingobium</taxon>
    </lineage>
</organism>
<reference evidence="7" key="6">
    <citation type="journal article" date="2019" name="Int. J. Syst. Evol. Microbiol.">
        <title>The Global Catalogue of Microorganisms (GCM) 10K type strain sequencing project: providing services to taxonomists for standard genome sequencing and annotation.</title>
        <authorList>
            <consortium name="The Broad Institute Genomics Platform"/>
            <consortium name="The Broad Institute Genome Sequencing Center for Infectious Disease"/>
            <person name="Wu L."/>
            <person name="Ma J."/>
        </authorList>
    </citation>
    <scope>NUCLEOTIDE SEQUENCE [LARGE SCALE GENOMIC DNA]</scope>
    <source>
        <strain evidence="7">CCM 7327</strain>
    </source>
</reference>
<reference evidence="4" key="8">
    <citation type="journal article" date="2021" name="Microbiol. Resour. Announc.">
        <title>Complete Genome Sequence of Sphingobium barthaii KK22, a High-Molecular-Weight Polycyclic Aromatic Hydrocarbon-Degrading Soil Bacterium.</title>
        <authorList>
            <person name="Mori J.F."/>
            <person name="Kanaly R.A."/>
        </authorList>
    </citation>
    <scope>NUCLEOTIDE SEQUENCE</scope>
    <source>
        <strain evidence="4">KK22</strain>
    </source>
</reference>
<keyword evidence="1" id="KW-0812">Transmembrane</keyword>
<reference evidence="2" key="5">
    <citation type="submission" date="2017-10" db="EMBL/GenBank/DDBJ databases">
        <authorList>
            <person name="Banno H."/>
            <person name="Chua N.-H."/>
        </authorList>
    </citation>
    <scope>NUCLEOTIDE SEQUENCE</scope>
    <source>
        <strain evidence="2">OMI</strain>
    </source>
</reference>
<evidence type="ECO:0000313" key="4">
    <source>
        <dbReference type="EMBL" id="QOT70248.1"/>
    </source>
</evidence>
<evidence type="ECO:0000313" key="5">
    <source>
        <dbReference type="Proteomes" id="UP000221538"/>
    </source>
</evidence>
<reference evidence="3" key="9">
    <citation type="submission" date="2024-05" db="EMBL/GenBank/DDBJ databases">
        <authorList>
            <person name="Sun Q."/>
            <person name="Sedlacek I."/>
        </authorList>
    </citation>
    <scope>NUCLEOTIDE SEQUENCE</scope>
    <source>
        <strain evidence="3">CCM 7327</strain>
    </source>
</reference>
<dbReference type="AlphaFoldDB" id="A0A292ZCA3"/>
<dbReference type="Proteomes" id="UP000593663">
    <property type="component" value="Chromosome 1"/>
</dbReference>
<reference evidence="3" key="3">
    <citation type="journal article" date="2014" name="Int. J. Syst. Evol. Microbiol.">
        <title>Complete genome of a new Firmicutes species belonging to the dominant human colonic microbiota ('Ruminococcus bicirculans') reveals two chromosomes and a selective capacity to utilize plant glucans.</title>
        <authorList>
            <consortium name="NISC Comparative Sequencing Program"/>
            <person name="Wegmann U."/>
            <person name="Louis P."/>
            <person name="Goesmann A."/>
            <person name="Henrissat B."/>
            <person name="Duncan S.H."/>
            <person name="Flint H.J."/>
        </authorList>
    </citation>
    <scope>NUCLEOTIDE SEQUENCE</scope>
    <source>
        <strain evidence="3">CCM 7327</strain>
    </source>
</reference>
<sequence length="62" mass="6229">MSVTGLTAIIVLVAAALLGVVLYGLHRGRLSRGGALAAAILILAAASVILVYPSVLTTTHMS</sequence>
<reference evidence="6" key="7">
    <citation type="submission" date="2020-08" db="EMBL/GenBank/DDBJ databases">
        <title>Complete genome sequence of Sphingobium barthaii strain KK22, a high-molecular-weight polycyclic aromatic hydrocarbon-degrading soil bacterium.</title>
        <authorList>
            <person name="Mori J.F."/>
            <person name="Kanaly R.A."/>
        </authorList>
    </citation>
    <scope>NUCLEOTIDE SEQUENCE [LARGE SCALE GENOMIC DNA]</scope>
    <source>
        <strain evidence="6">KK22</strain>
    </source>
</reference>
<dbReference type="KEGG" id="sbar:H5V43_08655"/>
<feature type="transmembrane region" description="Helical" evidence="1">
    <location>
        <begin position="6"/>
        <end position="23"/>
    </location>
</feature>
<evidence type="ECO:0000313" key="6">
    <source>
        <dbReference type="Proteomes" id="UP000593663"/>
    </source>
</evidence>
<proteinExistence type="predicted"/>
<evidence type="ECO:0000313" key="2">
    <source>
        <dbReference type="EMBL" id="GAY20758.1"/>
    </source>
</evidence>
<dbReference type="EMBL" id="BEWI01000031">
    <property type="protein sequence ID" value="GAY20758.1"/>
    <property type="molecule type" value="Genomic_DNA"/>
</dbReference>
<name>A0A292ZCA3_SPHSA</name>
<accession>A0A292ZCA3</accession>
<dbReference type="EMBL" id="CP060035">
    <property type="protein sequence ID" value="QOT70248.1"/>
    <property type="molecule type" value="Genomic_DNA"/>
</dbReference>
<dbReference type="Proteomes" id="UP000628109">
    <property type="component" value="Unassembled WGS sequence"/>
</dbReference>
<dbReference type="EMBL" id="BMDU01000001">
    <property type="protein sequence ID" value="GFZ81185.1"/>
    <property type="molecule type" value="Genomic_DNA"/>
</dbReference>
<evidence type="ECO:0000256" key="1">
    <source>
        <dbReference type="SAM" id="Phobius"/>
    </source>
</evidence>
<dbReference type="Proteomes" id="UP000221538">
    <property type="component" value="Unassembled WGS sequence"/>
</dbReference>
<keyword evidence="1" id="KW-1133">Transmembrane helix</keyword>